<protein>
    <submittedName>
        <fullName evidence="2">Uncharacterized protein</fullName>
    </submittedName>
</protein>
<name>A0A8J2KIF8_9HEXA</name>
<comment type="caution">
    <text evidence="2">The sequence shown here is derived from an EMBL/GenBank/DDBJ whole genome shotgun (WGS) entry which is preliminary data.</text>
</comment>
<dbReference type="Proteomes" id="UP000708208">
    <property type="component" value="Unassembled WGS sequence"/>
</dbReference>
<gene>
    <name evidence="2" type="ORF">AFUS01_LOCUS25777</name>
</gene>
<sequence length="109" mass="12512">MLLFSGGTLEFLNTFTAFQNCAEFLVLLIIFLLFEDISHEIRRLQRSGQMPRTKLRHSSAHHRIDRRSPLLSEPSDLLITSKVLAITSLAKSNQPIIEIPRSNRKPKSR</sequence>
<proteinExistence type="predicted"/>
<accession>A0A8J2KIF8</accession>
<keyword evidence="1" id="KW-0812">Transmembrane</keyword>
<feature type="transmembrane region" description="Helical" evidence="1">
    <location>
        <begin position="12"/>
        <end position="34"/>
    </location>
</feature>
<evidence type="ECO:0000313" key="3">
    <source>
        <dbReference type="Proteomes" id="UP000708208"/>
    </source>
</evidence>
<keyword evidence="3" id="KW-1185">Reference proteome</keyword>
<feature type="non-terminal residue" evidence="2">
    <location>
        <position position="1"/>
    </location>
</feature>
<dbReference type="AlphaFoldDB" id="A0A8J2KIF8"/>
<organism evidence="2 3">
    <name type="scientific">Allacma fusca</name>
    <dbReference type="NCBI Taxonomy" id="39272"/>
    <lineage>
        <taxon>Eukaryota</taxon>
        <taxon>Metazoa</taxon>
        <taxon>Ecdysozoa</taxon>
        <taxon>Arthropoda</taxon>
        <taxon>Hexapoda</taxon>
        <taxon>Collembola</taxon>
        <taxon>Symphypleona</taxon>
        <taxon>Sminthuridae</taxon>
        <taxon>Allacma</taxon>
    </lineage>
</organism>
<evidence type="ECO:0000256" key="1">
    <source>
        <dbReference type="SAM" id="Phobius"/>
    </source>
</evidence>
<keyword evidence="1" id="KW-0472">Membrane</keyword>
<reference evidence="2" key="1">
    <citation type="submission" date="2021-06" db="EMBL/GenBank/DDBJ databases">
        <authorList>
            <person name="Hodson N. C."/>
            <person name="Mongue J. A."/>
            <person name="Jaron S. K."/>
        </authorList>
    </citation>
    <scope>NUCLEOTIDE SEQUENCE</scope>
</reference>
<keyword evidence="1" id="KW-1133">Transmembrane helix</keyword>
<dbReference type="EMBL" id="CAJVCH010334940">
    <property type="protein sequence ID" value="CAG7815075.1"/>
    <property type="molecule type" value="Genomic_DNA"/>
</dbReference>
<evidence type="ECO:0000313" key="2">
    <source>
        <dbReference type="EMBL" id="CAG7815075.1"/>
    </source>
</evidence>